<accession>A0A9W4KDI7</accession>
<evidence type="ECO:0000313" key="12">
    <source>
        <dbReference type="Proteomes" id="UP001154252"/>
    </source>
</evidence>
<gene>
    <name evidence="11" type="ORF">PEGY_LOCUS7107</name>
</gene>
<name>A0A9W4KDI7_9EURO</name>
<dbReference type="GO" id="GO:0047596">
    <property type="term" value="F:6-methylsalicylate decarboxylase activity"/>
    <property type="evidence" value="ECO:0007669"/>
    <property type="project" value="UniProtKB-EC"/>
</dbReference>
<dbReference type="Pfam" id="PF04909">
    <property type="entry name" value="Amidohydro_2"/>
    <property type="match status" value="1"/>
</dbReference>
<proteinExistence type="inferred from homology"/>
<evidence type="ECO:0000256" key="3">
    <source>
        <dbReference type="ARBA" id="ARBA00022793"/>
    </source>
</evidence>
<feature type="signal peptide" evidence="9">
    <location>
        <begin position="1"/>
        <end position="21"/>
    </location>
</feature>
<reference evidence="11" key="1">
    <citation type="submission" date="2021-07" db="EMBL/GenBank/DDBJ databases">
        <authorList>
            <person name="Branca A.L. A."/>
        </authorList>
    </citation>
    <scope>NUCLEOTIDE SEQUENCE</scope>
</reference>
<evidence type="ECO:0000256" key="1">
    <source>
        <dbReference type="ARBA" id="ARBA00005871"/>
    </source>
</evidence>
<keyword evidence="9" id="KW-0732">Signal</keyword>
<keyword evidence="5 8" id="KW-0456">Lyase</keyword>
<evidence type="ECO:0000313" key="11">
    <source>
        <dbReference type="EMBL" id="CAG8903128.1"/>
    </source>
</evidence>
<dbReference type="GO" id="GO:0046872">
    <property type="term" value="F:metal ion binding"/>
    <property type="evidence" value="ECO:0007669"/>
    <property type="project" value="UniProtKB-KW"/>
</dbReference>
<evidence type="ECO:0000256" key="5">
    <source>
        <dbReference type="ARBA" id="ARBA00023239"/>
    </source>
</evidence>
<evidence type="ECO:0000256" key="8">
    <source>
        <dbReference type="RuleBase" id="RU366045"/>
    </source>
</evidence>
<dbReference type="Proteomes" id="UP001154252">
    <property type="component" value="Unassembled WGS sequence"/>
</dbReference>
<sequence>MQGLMFIITIYLLSTLMVCFGHYPSEITALLIADTALRGGGGDPSGWKTPDWSLESDQALCEKHNIRTAILSVTAPGPDIGEGLEAAKIARRCNEWAARLRNQNPQRYGFFAAIPSPLKDMQLALSELAYALDDLHADGVTLFTRYGSGRHYLGHDVFKPLWAELERRKAVVFIHPTAGIAAGPINPRLPAPMIEYPHETTRCAVDLITSRTIQQHPNCKVILCHSGGTLPFIAMRPAVLLSHANLSAMTPEEFIADARKFYYDIAQSSSEVIQFLTQFADPDRILYGSDYPYCPPKTIDFFTLDLDLSKLDSEQISKIKHGNALSLFPRLIARQLDK</sequence>
<feature type="chain" id="PRO_5040929074" description="6-methylsalicylate decarboxylase" evidence="9">
    <location>
        <begin position="22"/>
        <end position="338"/>
    </location>
</feature>
<dbReference type="Gene3D" id="3.20.20.140">
    <property type="entry name" value="Metal-dependent hydrolases"/>
    <property type="match status" value="1"/>
</dbReference>
<evidence type="ECO:0000256" key="9">
    <source>
        <dbReference type="SAM" id="SignalP"/>
    </source>
</evidence>
<dbReference type="InterPro" id="IPR032466">
    <property type="entry name" value="Metal_Hydrolase"/>
</dbReference>
<dbReference type="EC" id="4.1.1.52" evidence="7"/>
<comment type="caution">
    <text evidence="11">The sequence shown here is derived from an EMBL/GenBank/DDBJ whole genome shotgun (WGS) entry which is preliminary data.</text>
</comment>
<keyword evidence="2" id="KW-0479">Metal-binding</keyword>
<evidence type="ECO:0000256" key="4">
    <source>
        <dbReference type="ARBA" id="ARBA00022833"/>
    </source>
</evidence>
<dbReference type="AlphaFoldDB" id="A0A9W4KDI7"/>
<evidence type="ECO:0000256" key="2">
    <source>
        <dbReference type="ARBA" id="ARBA00022723"/>
    </source>
</evidence>
<keyword evidence="12" id="KW-1185">Reference proteome</keyword>
<dbReference type="InterPro" id="IPR006680">
    <property type="entry name" value="Amidohydro-rel"/>
</dbReference>
<dbReference type="SUPFAM" id="SSF51556">
    <property type="entry name" value="Metallo-dependent hydrolases"/>
    <property type="match status" value="1"/>
</dbReference>
<dbReference type="EMBL" id="CAJVRC010000880">
    <property type="protein sequence ID" value="CAG8903128.1"/>
    <property type="molecule type" value="Genomic_DNA"/>
</dbReference>
<dbReference type="GO" id="GO:0019748">
    <property type="term" value="P:secondary metabolic process"/>
    <property type="evidence" value="ECO:0007669"/>
    <property type="project" value="TreeGrafter"/>
</dbReference>
<dbReference type="OrthoDB" id="2832284at2759"/>
<evidence type="ECO:0000259" key="10">
    <source>
        <dbReference type="Pfam" id="PF04909"/>
    </source>
</evidence>
<comment type="similarity">
    <text evidence="1">Belongs to the metallo-dependent hydrolases superfamily. ACMSD family.</text>
</comment>
<dbReference type="GO" id="GO:0005829">
    <property type="term" value="C:cytosol"/>
    <property type="evidence" value="ECO:0007669"/>
    <property type="project" value="TreeGrafter"/>
</dbReference>
<keyword evidence="4" id="KW-0862">Zinc</keyword>
<evidence type="ECO:0000256" key="7">
    <source>
        <dbReference type="ARBA" id="ARBA00038889"/>
    </source>
</evidence>
<dbReference type="InterPro" id="IPR032465">
    <property type="entry name" value="ACMSD"/>
</dbReference>
<dbReference type="PANTHER" id="PTHR21240:SF29">
    <property type="entry name" value="AMIDOHYDROLASE-RELATED DOMAIN-CONTAINING PROTEIN"/>
    <property type="match status" value="1"/>
</dbReference>
<evidence type="ECO:0000256" key="6">
    <source>
        <dbReference type="ARBA" id="ARBA00036832"/>
    </source>
</evidence>
<comment type="catalytic activity">
    <reaction evidence="6">
        <text>6-methylsalicylate + H(+) = 3-methylphenol + CO2</text>
        <dbReference type="Rhea" id="RHEA:23112"/>
        <dbReference type="ChEBI" id="CHEBI:15378"/>
        <dbReference type="ChEBI" id="CHEBI:16526"/>
        <dbReference type="ChEBI" id="CHEBI:17231"/>
        <dbReference type="ChEBI" id="CHEBI:36658"/>
        <dbReference type="EC" id="4.1.1.52"/>
    </reaction>
    <physiologicalReaction direction="left-to-right" evidence="6">
        <dbReference type="Rhea" id="RHEA:23113"/>
    </physiologicalReaction>
</comment>
<protein>
    <recommendedName>
        <fullName evidence="7">6-methylsalicylate decarboxylase</fullName>
        <ecNumber evidence="7">4.1.1.52</ecNumber>
    </recommendedName>
</protein>
<organism evidence="11 12">
    <name type="scientific">Penicillium egyptiacum</name>
    <dbReference type="NCBI Taxonomy" id="1303716"/>
    <lineage>
        <taxon>Eukaryota</taxon>
        <taxon>Fungi</taxon>
        <taxon>Dikarya</taxon>
        <taxon>Ascomycota</taxon>
        <taxon>Pezizomycotina</taxon>
        <taxon>Eurotiomycetes</taxon>
        <taxon>Eurotiomycetidae</taxon>
        <taxon>Eurotiales</taxon>
        <taxon>Aspergillaceae</taxon>
        <taxon>Penicillium</taxon>
    </lineage>
</organism>
<dbReference type="PANTHER" id="PTHR21240">
    <property type="entry name" value="2-AMINO-3-CARBOXYLMUCONATE-6-SEMIALDEHYDE DECARBOXYLASE"/>
    <property type="match status" value="1"/>
</dbReference>
<dbReference type="GO" id="GO:0016787">
    <property type="term" value="F:hydrolase activity"/>
    <property type="evidence" value="ECO:0007669"/>
    <property type="project" value="InterPro"/>
</dbReference>
<feature type="domain" description="Amidohydrolase-related" evidence="10">
    <location>
        <begin position="54"/>
        <end position="329"/>
    </location>
</feature>
<keyword evidence="3 8" id="KW-0210">Decarboxylase</keyword>